<evidence type="ECO:0000256" key="4">
    <source>
        <dbReference type="ARBA" id="ARBA00022771"/>
    </source>
</evidence>
<dbReference type="SMART" id="SM01328">
    <property type="entry name" value="zf-3CxxC"/>
    <property type="match status" value="1"/>
</dbReference>
<keyword evidence="4" id="KW-0863">Zinc-finger</keyword>
<keyword evidence="6" id="KW-1133">Transmembrane helix</keyword>
<dbReference type="InterPro" id="IPR026096">
    <property type="entry name" value="R-trans_p"/>
</dbReference>
<keyword evidence="7" id="KW-0472">Membrane</keyword>
<protein>
    <recommendedName>
        <fullName evidence="8">3CxxC-type domain-containing protein</fullName>
    </recommendedName>
</protein>
<keyword evidence="2" id="KW-0812">Transmembrane</keyword>
<evidence type="ECO:0000256" key="6">
    <source>
        <dbReference type="ARBA" id="ARBA00022989"/>
    </source>
</evidence>
<comment type="subcellular location">
    <subcellularLocation>
        <location evidence="1">Membrane</location>
        <topology evidence="1">Single-pass membrane protein</topology>
    </subcellularLocation>
</comment>
<dbReference type="GO" id="GO:0006612">
    <property type="term" value="P:protein targeting to membrane"/>
    <property type="evidence" value="ECO:0007669"/>
    <property type="project" value="TreeGrafter"/>
</dbReference>
<name>A0A3B3ZL93_9GOBI</name>
<dbReference type="PANTHER" id="PTHR14402">
    <property type="entry name" value="RECEPTOR TRANSPORTING PROTEIN"/>
    <property type="match status" value="1"/>
</dbReference>
<organism evidence="9 10">
    <name type="scientific">Periophthalmus magnuspinnatus</name>
    <dbReference type="NCBI Taxonomy" id="409849"/>
    <lineage>
        <taxon>Eukaryota</taxon>
        <taxon>Metazoa</taxon>
        <taxon>Chordata</taxon>
        <taxon>Craniata</taxon>
        <taxon>Vertebrata</taxon>
        <taxon>Euteleostomi</taxon>
        <taxon>Actinopterygii</taxon>
        <taxon>Neopterygii</taxon>
        <taxon>Teleostei</taxon>
        <taxon>Neoteleostei</taxon>
        <taxon>Acanthomorphata</taxon>
        <taxon>Gobiaria</taxon>
        <taxon>Gobiiformes</taxon>
        <taxon>Gobioidei</taxon>
        <taxon>Gobiidae</taxon>
        <taxon>Oxudercinae</taxon>
        <taxon>Periophthalmus</taxon>
    </lineage>
</organism>
<accession>A0A3B3ZL93</accession>
<evidence type="ECO:0000313" key="10">
    <source>
        <dbReference type="Proteomes" id="UP000261520"/>
    </source>
</evidence>
<evidence type="ECO:0000256" key="1">
    <source>
        <dbReference type="ARBA" id="ARBA00004167"/>
    </source>
</evidence>
<evidence type="ECO:0000313" key="9">
    <source>
        <dbReference type="Ensembl" id="ENSPMGP00000005407.1"/>
    </source>
</evidence>
<keyword evidence="5" id="KW-0862">Zinc</keyword>
<dbReference type="Ensembl" id="ENSPMGT00000005733.1">
    <property type="protein sequence ID" value="ENSPMGP00000005407.1"/>
    <property type="gene ID" value="ENSPMGG00000004507.1"/>
</dbReference>
<dbReference type="InterPro" id="IPR027377">
    <property type="entry name" value="ZAR1/RTP1-5-like_Znf-3CxxC"/>
</dbReference>
<dbReference type="AlphaFoldDB" id="A0A3B3ZL93"/>
<evidence type="ECO:0000259" key="8">
    <source>
        <dbReference type="SMART" id="SM01328"/>
    </source>
</evidence>
<reference evidence="9" key="1">
    <citation type="submission" date="2025-08" db="UniProtKB">
        <authorList>
            <consortium name="Ensembl"/>
        </authorList>
    </citation>
    <scope>IDENTIFICATION</scope>
</reference>
<dbReference type="GO" id="GO:0008270">
    <property type="term" value="F:zinc ion binding"/>
    <property type="evidence" value="ECO:0007669"/>
    <property type="project" value="UniProtKB-KW"/>
</dbReference>
<dbReference type="Proteomes" id="UP000261520">
    <property type="component" value="Unplaced"/>
</dbReference>
<keyword evidence="10" id="KW-1185">Reference proteome</keyword>
<evidence type="ECO:0000256" key="7">
    <source>
        <dbReference type="ARBA" id="ARBA00023136"/>
    </source>
</evidence>
<reference evidence="9" key="2">
    <citation type="submission" date="2025-09" db="UniProtKB">
        <authorList>
            <consortium name="Ensembl"/>
        </authorList>
    </citation>
    <scope>IDENTIFICATION</scope>
</reference>
<evidence type="ECO:0000256" key="2">
    <source>
        <dbReference type="ARBA" id="ARBA00022692"/>
    </source>
</evidence>
<dbReference type="GO" id="GO:0031849">
    <property type="term" value="F:olfactory receptor binding"/>
    <property type="evidence" value="ECO:0007669"/>
    <property type="project" value="TreeGrafter"/>
</dbReference>
<dbReference type="GO" id="GO:0016020">
    <property type="term" value="C:membrane"/>
    <property type="evidence" value="ECO:0007669"/>
    <property type="project" value="UniProtKB-SubCell"/>
</dbReference>
<feature type="domain" description="3CxxC-type" evidence="8">
    <location>
        <begin position="44"/>
        <end position="154"/>
    </location>
</feature>
<sequence length="172" mass="20272">DTMEWTPIFQSQASPYTQGDNWQLLFDDTIVEDQTAGWEQYIRRTVASFRCSLCKRTWPSNRVTVLFHFYLDNNTHQGTVKVRRYRQNCKRCTNAPMEQPRVRDENVAILMENLVKNIRKKCYHETFDEVPREYMGVEVDSPHEPAHCEAEINVSQCNVSKKHGTQHVCFLL</sequence>
<proteinExistence type="predicted"/>
<evidence type="ECO:0000256" key="5">
    <source>
        <dbReference type="ARBA" id="ARBA00022833"/>
    </source>
</evidence>
<dbReference type="GO" id="GO:0051205">
    <property type="term" value="P:protein insertion into membrane"/>
    <property type="evidence" value="ECO:0007669"/>
    <property type="project" value="TreeGrafter"/>
</dbReference>
<dbReference type="Pfam" id="PF13695">
    <property type="entry name" value="Zn_ribbon_3CxxC"/>
    <property type="match status" value="1"/>
</dbReference>
<dbReference type="PANTHER" id="PTHR14402:SF8">
    <property type="entry name" value="RECEPTOR-TRANSPORTING PROTEIN 4"/>
    <property type="match status" value="1"/>
</dbReference>
<keyword evidence="3" id="KW-0479">Metal-binding</keyword>
<evidence type="ECO:0000256" key="3">
    <source>
        <dbReference type="ARBA" id="ARBA00022723"/>
    </source>
</evidence>